<feature type="domain" description="Manganese/iron superoxide dismutase C-terminal" evidence="10">
    <location>
        <begin position="132"/>
        <end position="235"/>
    </location>
</feature>
<feature type="binding site" evidence="6">
    <location>
        <position position="208"/>
    </location>
    <ligand>
        <name>Mn(2+)</name>
        <dbReference type="ChEBI" id="CHEBI:29035"/>
    </ligand>
</feature>
<feature type="binding site" evidence="6">
    <location>
        <position position="65"/>
    </location>
    <ligand>
        <name>Mn(2+)</name>
        <dbReference type="ChEBI" id="CHEBI:29035"/>
    </ligand>
</feature>
<dbReference type="EC" id="1.15.1.1" evidence="7"/>
<dbReference type="PIRSF" id="PIRSF000349">
    <property type="entry name" value="SODismutase"/>
    <property type="match status" value="1"/>
</dbReference>
<keyword evidence="4 7" id="KW-0560">Oxidoreductase</keyword>
<evidence type="ECO:0000259" key="10">
    <source>
        <dbReference type="Pfam" id="PF02777"/>
    </source>
</evidence>
<protein>
    <recommendedName>
        <fullName evidence="7">Superoxide dismutase</fullName>
        <ecNumber evidence="7">1.15.1.1</ecNumber>
    </recommendedName>
</protein>
<feature type="binding site" evidence="6">
    <location>
        <position position="204"/>
    </location>
    <ligand>
        <name>Mn(2+)</name>
        <dbReference type="ChEBI" id="CHEBI:29035"/>
    </ligand>
</feature>
<feature type="signal peptide" evidence="8">
    <location>
        <begin position="1"/>
        <end position="23"/>
    </location>
</feature>
<dbReference type="InterPro" id="IPR036324">
    <property type="entry name" value="Mn/Fe_SOD_N_sf"/>
</dbReference>
<dbReference type="PANTHER" id="PTHR43595:SF2">
    <property type="entry name" value="SMALL RIBOSOMAL SUBUNIT PROTEIN MS42"/>
    <property type="match status" value="1"/>
</dbReference>
<dbReference type="Pfam" id="PF00081">
    <property type="entry name" value="Sod_Fe_N"/>
    <property type="match status" value="1"/>
</dbReference>
<dbReference type="PROSITE" id="PS00088">
    <property type="entry name" value="SOD_MN"/>
    <property type="match status" value="1"/>
</dbReference>
<accession>A0AAU9JMP2</accession>
<dbReference type="InterPro" id="IPR019831">
    <property type="entry name" value="Mn/Fe_SOD_N"/>
</dbReference>
<dbReference type="GO" id="GO:0046872">
    <property type="term" value="F:metal ion binding"/>
    <property type="evidence" value="ECO:0007669"/>
    <property type="project" value="UniProtKB-KW"/>
</dbReference>
<dbReference type="SUPFAM" id="SSF46609">
    <property type="entry name" value="Fe,Mn superoxide dismutase (SOD), N-terminal domain"/>
    <property type="match status" value="1"/>
</dbReference>
<keyword evidence="3 6" id="KW-0479">Metal-binding</keyword>
<dbReference type="EMBL" id="CAJZBQ010000036">
    <property type="protein sequence ID" value="CAG9324740.1"/>
    <property type="molecule type" value="Genomic_DNA"/>
</dbReference>
<dbReference type="InterPro" id="IPR019832">
    <property type="entry name" value="Mn/Fe_SOD_C"/>
</dbReference>
<evidence type="ECO:0000313" key="11">
    <source>
        <dbReference type="EMBL" id="CAG9324740.1"/>
    </source>
</evidence>
<keyword evidence="12" id="KW-1185">Reference proteome</keyword>
<evidence type="ECO:0000256" key="6">
    <source>
        <dbReference type="PIRSR" id="PIRSR000349-1"/>
    </source>
</evidence>
<dbReference type="Gene3D" id="3.55.40.20">
    <property type="entry name" value="Iron/manganese superoxide dismutase, C-terminal domain"/>
    <property type="match status" value="1"/>
</dbReference>
<evidence type="ECO:0000256" key="8">
    <source>
        <dbReference type="SAM" id="SignalP"/>
    </source>
</evidence>
<feature type="domain" description="Manganese/iron superoxide dismutase N-terminal" evidence="9">
    <location>
        <begin position="41"/>
        <end position="122"/>
    </location>
</feature>
<evidence type="ECO:0000256" key="3">
    <source>
        <dbReference type="ARBA" id="ARBA00022723"/>
    </source>
</evidence>
<sequence length="250" mass="29301">MATNGKYNMVLILLLICSYLSQGFECGSKDEFRPSDDVYPFKLHSLPYPKYFLMPVLTADILSAHHDHHHQSYVDKMNAYIEKTPDFQDKTLVELINEAKNDEHLQMFAGGTYNHYFYWWVLTSQKNSSPEPQGALLEEINKEWGSFATFKEEFEKSSRMLFGSGYTWLCVNSDSKLEIRNTVNQINPLMGVDGSLCYPVLTSDIWEHAYYLKYKWDKTTYFSSFWKIIDWSIVEMFYEKYASNLQPVPL</sequence>
<dbReference type="Proteomes" id="UP001162131">
    <property type="component" value="Unassembled WGS sequence"/>
</dbReference>
<reference evidence="11" key="1">
    <citation type="submission" date="2021-09" db="EMBL/GenBank/DDBJ databases">
        <authorList>
            <consortium name="AG Swart"/>
            <person name="Singh M."/>
            <person name="Singh A."/>
            <person name="Seah K."/>
            <person name="Emmerich C."/>
        </authorList>
    </citation>
    <scope>NUCLEOTIDE SEQUENCE</scope>
    <source>
        <strain evidence="11">ATCC30299</strain>
    </source>
</reference>
<evidence type="ECO:0000256" key="7">
    <source>
        <dbReference type="RuleBase" id="RU000414"/>
    </source>
</evidence>
<keyword evidence="5" id="KW-0408">Iron</keyword>
<proteinExistence type="inferred from homology"/>
<comment type="cofactor">
    <cofactor evidence="1">
        <name>Fe cation</name>
        <dbReference type="ChEBI" id="CHEBI:24875"/>
    </cofactor>
</comment>
<evidence type="ECO:0000259" key="9">
    <source>
        <dbReference type="Pfam" id="PF00081"/>
    </source>
</evidence>
<name>A0AAU9JMP2_9CILI</name>
<evidence type="ECO:0000256" key="2">
    <source>
        <dbReference type="ARBA" id="ARBA00008714"/>
    </source>
</evidence>
<dbReference type="PRINTS" id="PR01703">
    <property type="entry name" value="MNSODISMTASE"/>
</dbReference>
<dbReference type="InterPro" id="IPR036314">
    <property type="entry name" value="SOD_C_sf"/>
</dbReference>
<keyword evidence="8" id="KW-0732">Signal</keyword>
<evidence type="ECO:0000313" key="12">
    <source>
        <dbReference type="Proteomes" id="UP001162131"/>
    </source>
</evidence>
<dbReference type="SUPFAM" id="SSF54719">
    <property type="entry name" value="Fe,Mn superoxide dismutase (SOD), C-terminal domain"/>
    <property type="match status" value="1"/>
</dbReference>
<evidence type="ECO:0000256" key="4">
    <source>
        <dbReference type="ARBA" id="ARBA00023002"/>
    </source>
</evidence>
<organism evidence="11 12">
    <name type="scientific">Blepharisma stoltei</name>
    <dbReference type="NCBI Taxonomy" id="1481888"/>
    <lineage>
        <taxon>Eukaryota</taxon>
        <taxon>Sar</taxon>
        <taxon>Alveolata</taxon>
        <taxon>Ciliophora</taxon>
        <taxon>Postciliodesmatophora</taxon>
        <taxon>Heterotrichea</taxon>
        <taxon>Heterotrichida</taxon>
        <taxon>Blepharismidae</taxon>
        <taxon>Blepharisma</taxon>
    </lineage>
</organism>
<dbReference type="InterPro" id="IPR001189">
    <property type="entry name" value="Mn/Fe_SOD"/>
</dbReference>
<gene>
    <name evidence="11" type="ORF">BSTOLATCC_MIC36520</name>
</gene>
<feature type="binding site" evidence="6">
    <location>
        <position position="115"/>
    </location>
    <ligand>
        <name>Mn(2+)</name>
        <dbReference type="ChEBI" id="CHEBI:29035"/>
    </ligand>
</feature>
<dbReference type="InterPro" id="IPR019833">
    <property type="entry name" value="Mn/Fe_SOD_BS"/>
</dbReference>
<dbReference type="PANTHER" id="PTHR43595">
    <property type="entry name" value="37S RIBOSOMAL PROTEIN S26, MITOCHONDRIAL"/>
    <property type="match status" value="1"/>
</dbReference>
<comment type="caution">
    <text evidence="11">The sequence shown here is derived from an EMBL/GenBank/DDBJ whole genome shotgun (WGS) entry which is preliminary data.</text>
</comment>
<evidence type="ECO:0000256" key="1">
    <source>
        <dbReference type="ARBA" id="ARBA00001962"/>
    </source>
</evidence>
<dbReference type="Gene3D" id="1.10.287.990">
    <property type="entry name" value="Fe,Mn superoxide dismutase (SOD) domain"/>
    <property type="match status" value="1"/>
</dbReference>
<dbReference type="GO" id="GO:0004784">
    <property type="term" value="F:superoxide dismutase activity"/>
    <property type="evidence" value="ECO:0007669"/>
    <property type="project" value="UniProtKB-EC"/>
</dbReference>
<feature type="chain" id="PRO_5043605732" description="Superoxide dismutase" evidence="8">
    <location>
        <begin position="24"/>
        <end position="250"/>
    </location>
</feature>
<comment type="similarity">
    <text evidence="2 7">Belongs to the iron/manganese superoxide dismutase family.</text>
</comment>
<comment type="catalytic activity">
    <reaction evidence="7">
        <text>2 superoxide + 2 H(+) = H2O2 + O2</text>
        <dbReference type="Rhea" id="RHEA:20696"/>
        <dbReference type="ChEBI" id="CHEBI:15378"/>
        <dbReference type="ChEBI" id="CHEBI:15379"/>
        <dbReference type="ChEBI" id="CHEBI:16240"/>
        <dbReference type="ChEBI" id="CHEBI:18421"/>
        <dbReference type="EC" id="1.15.1.1"/>
    </reaction>
</comment>
<dbReference type="GO" id="GO:0005737">
    <property type="term" value="C:cytoplasm"/>
    <property type="evidence" value="ECO:0007669"/>
    <property type="project" value="TreeGrafter"/>
</dbReference>
<dbReference type="Pfam" id="PF02777">
    <property type="entry name" value="Sod_Fe_C"/>
    <property type="match status" value="1"/>
</dbReference>
<dbReference type="AlphaFoldDB" id="A0AAU9JMP2"/>
<comment type="function">
    <text evidence="7">Destroys radicals which are normally produced within the cells and which are toxic to biological systems.</text>
</comment>
<evidence type="ECO:0000256" key="5">
    <source>
        <dbReference type="ARBA" id="ARBA00023004"/>
    </source>
</evidence>